<comment type="caution">
    <text evidence="1">The sequence shown here is derived from an EMBL/GenBank/DDBJ whole genome shotgun (WGS) entry which is preliminary data.</text>
</comment>
<dbReference type="Proteomes" id="UP001153050">
    <property type="component" value="Unassembled WGS sequence"/>
</dbReference>
<dbReference type="EMBL" id="CAKXZT010000141">
    <property type="protein sequence ID" value="CAH2405095.1"/>
    <property type="molecule type" value="Genomic_DNA"/>
</dbReference>
<protein>
    <submittedName>
        <fullName evidence="1">Uncharacterized protein</fullName>
    </submittedName>
</protein>
<evidence type="ECO:0000313" key="1">
    <source>
        <dbReference type="EMBL" id="CAH2405095.1"/>
    </source>
</evidence>
<keyword evidence="2" id="KW-1185">Reference proteome</keyword>
<accession>A0ABM9E7I3</accession>
<evidence type="ECO:0000313" key="2">
    <source>
        <dbReference type="Proteomes" id="UP001153050"/>
    </source>
</evidence>
<gene>
    <name evidence="1" type="ORF">MES5069_450055</name>
</gene>
<name>A0ABM9E7I3_9HYPH</name>
<sequence length="139" mass="14992">MITASRRASATRRAARALNQDHSLHASRRLRGQKSLSRETVCPSRISEVCRTTFACPSVAFYVQLEVKPLVQFSASPTEGVRDLDDVSPSIGPIVAGLKPTVSSTASVDRVTVTIGLAVVYQNTHSPSFNLSSPRLGLR</sequence>
<reference evidence="1 2" key="1">
    <citation type="submission" date="2022-03" db="EMBL/GenBank/DDBJ databases">
        <authorList>
            <person name="Brunel B."/>
        </authorList>
    </citation>
    <scope>NUCLEOTIDE SEQUENCE [LARGE SCALE GENOMIC DNA]</scope>
    <source>
        <strain evidence="1">STM5069sample</strain>
    </source>
</reference>
<organism evidence="1 2">
    <name type="scientific">Mesorhizobium escarrei</name>
    <dbReference type="NCBI Taxonomy" id="666018"/>
    <lineage>
        <taxon>Bacteria</taxon>
        <taxon>Pseudomonadati</taxon>
        <taxon>Pseudomonadota</taxon>
        <taxon>Alphaproteobacteria</taxon>
        <taxon>Hyphomicrobiales</taxon>
        <taxon>Phyllobacteriaceae</taxon>
        <taxon>Mesorhizobium</taxon>
    </lineage>
</organism>
<proteinExistence type="predicted"/>